<dbReference type="AlphaFoldDB" id="A0A5A7SLM7"/>
<evidence type="ECO:0000313" key="2">
    <source>
        <dbReference type="Proteomes" id="UP000321393"/>
    </source>
</evidence>
<evidence type="ECO:0000313" key="1">
    <source>
        <dbReference type="EMBL" id="KAA0032094.1"/>
    </source>
</evidence>
<proteinExistence type="predicted"/>
<accession>A0A5A7SLM7</accession>
<sequence>MEGIKKRTMTDEADISESFRRTRLRAFVQEHNPCTVNDVSLNSSYVHKFLYLTHPDHIMV</sequence>
<name>A0A5A7SLM7_CUCMM</name>
<gene>
    <name evidence="1" type="ORF">E6C27_scaffold223G00720</name>
</gene>
<comment type="caution">
    <text evidence="1">The sequence shown here is derived from an EMBL/GenBank/DDBJ whole genome shotgun (WGS) entry which is preliminary data.</text>
</comment>
<protein>
    <submittedName>
        <fullName evidence="1">Uncharacterized protein</fullName>
    </submittedName>
</protein>
<dbReference type="Proteomes" id="UP000321393">
    <property type="component" value="Unassembled WGS sequence"/>
</dbReference>
<reference evidence="1 2" key="1">
    <citation type="submission" date="2019-08" db="EMBL/GenBank/DDBJ databases">
        <title>Draft genome sequences of two oriental melons (Cucumis melo L. var makuwa).</title>
        <authorList>
            <person name="Kwon S.-Y."/>
        </authorList>
    </citation>
    <scope>NUCLEOTIDE SEQUENCE [LARGE SCALE GENOMIC DNA]</scope>
    <source>
        <strain evidence="2">cv. SW 3</strain>
        <tissue evidence="1">Leaf</tissue>
    </source>
</reference>
<dbReference type="EMBL" id="SSTE01021882">
    <property type="protein sequence ID" value="KAA0032094.1"/>
    <property type="molecule type" value="Genomic_DNA"/>
</dbReference>
<organism evidence="1 2">
    <name type="scientific">Cucumis melo var. makuwa</name>
    <name type="common">Oriental melon</name>
    <dbReference type="NCBI Taxonomy" id="1194695"/>
    <lineage>
        <taxon>Eukaryota</taxon>
        <taxon>Viridiplantae</taxon>
        <taxon>Streptophyta</taxon>
        <taxon>Embryophyta</taxon>
        <taxon>Tracheophyta</taxon>
        <taxon>Spermatophyta</taxon>
        <taxon>Magnoliopsida</taxon>
        <taxon>eudicotyledons</taxon>
        <taxon>Gunneridae</taxon>
        <taxon>Pentapetalae</taxon>
        <taxon>rosids</taxon>
        <taxon>fabids</taxon>
        <taxon>Cucurbitales</taxon>
        <taxon>Cucurbitaceae</taxon>
        <taxon>Benincaseae</taxon>
        <taxon>Cucumis</taxon>
    </lineage>
</organism>